<dbReference type="Gene3D" id="1.25.40.20">
    <property type="entry name" value="Ankyrin repeat-containing domain"/>
    <property type="match status" value="1"/>
</dbReference>
<dbReference type="InterPro" id="IPR002110">
    <property type="entry name" value="Ankyrin_rpt"/>
</dbReference>
<gene>
    <name evidence="4" type="primary">Cttnbp2</name>
    <name evidence="4" type="ORF">SPIL2461_LOCUS5634</name>
</gene>
<evidence type="ECO:0000256" key="3">
    <source>
        <dbReference type="PROSITE-ProRule" id="PRU00023"/>
    </source>
</evidence>
<dbReference type="AlphaFoldDB" id="A0A812MUU4"/>
<dbReference type="PROSITE" id="PS50297">
    <property type="entry name" value="ANK_REP_REGION"/>
    <property type="match status" value="1"/>
</dbReference>
<keyword evidence="2 3" id="KW-0040">ANK repeat</keyword>
<dbReference type="PANTHER" id="PTHR24173:SF74">
    <property type="entry name" value="ANKYRIN REPEAT DOMAIN-CONTAINING PROTEIN 16"/>
    <property type="match status" value="1"/>
</dbReference>
<dbReference type="Proteomes" id="UP000649617">
    <property type="component" value="Unassembled WGS sequence"/>
</dbReference>
<comment type="caution">
    <text evidence="4">The sequence shown here is derived from an EMBL/GenBank/DDBJ whole genome shotgun (WGS) entry which is preliminary data.</text>
</comment>
<sequence length="125" mass="13431">MNGHVDIVQSLADANADLDLQSHWGNTAELWEHVHGQNHQPAILRTAIMWAATNGHVAVTRLLLNAHANKDLKDISGYTALTLASANGHTEIVEMLTDAGAAKFARASKRVREEILPAGTNSTSC</sequence>
<dbReference type="SUPFAM" id="SSF48403">
    <property type="entry name" value="Ankyrin repeat"/>
    <property type="match status" value="1"/>
</dbReference>
<evidence type="ECO:0000313" key="4">
    <source>
        <dbReference type="EMBL" id="CAE7264033.1"/>
    </source>
</evidence>
<keyword evidence="1" id="KW-0677">Repeat</keyword>
<proteinExistence type="predicted"/>
<dbReference type="SMART" id="SM00248">
    <property type="entry name" value="ANK"/>
    <property type="match status" value="2"/>
</dbReference>
<protein>
    <submittedName>
        <fullName evidence="4">Cttnbp2 protein</fullName>
    </submittedName>
</protein>
<dbReference type="PROSITE" id="PS50088">
    <property type="entry name" value="ANK_REPEAT"/>
    <property type="match status" value="1"/>
</dbReference>
<evidence type="ECO:0000256" key="1">
    <source>
        <dbReference type="ARBA" id="ARBA00022737"/>
    </source>
</evidence>
<accession>A0A812MUU4</accession>
<keyword evidence="5" id="KW-1185">Reference proteome</keyword>
<organism evidence="4 5">
    <name type="scientific">Symbiodinium pilosum</name>
    <name type="common">Dinoflagellate</name>
    <dbReference type="NCBI Taxonomy" id="2952"/>
    <lineage>
        <taxon>Eukaryota</taxon>
        <taxon>Sar</taxon>
        <taxon>Alveolata</taxon>
        <taxon>Dinophyceae</taxon>
        <taxon>Suessiales</taxon>
        <taxon>Symbiodiniaceae</taxon>
        <taxon>Symbiodinium</taxon>
    </lineage>
</organism>
<dbReference type="Pfam" id="PF12796">
    <property type="entry name" value="Ank_2"/>
    <property type="match status" value="1"/>
</dbReference>
<name>A0A812MUU4_SYMPI</name>
<dbReference type="EMBL" id="CAJNIZ010008085">
    <property type="protein sequence ID" value="CAE7264033.1"/>
    <property type="molecule type" value="Genomic_DNA"/>
</dbReference>
<reference evidence="4" key="1">
    <citation type="submission" date="2021-02" db="EMBL/GenBank/DDBJ databases">
        <authorList>
            <person name="Dougan E. K."/>
            <person name="Rhodes N."/>
            <person name="Thang M."/>
            <person name="Chan C."/>
        </authorList>
    </citation>
    <scope>NUCLEOTIDE SEQUENCE</scope>
</reference>
<evidence type="ECO:0000256" key="2">
    <source>
        <dbReference type="ARBA" id="ARBA00023043"/>
    </source>
</evidence>
<dbReference type="PANTHER" id="PTHR24173">
    <property type="entry name" value="ANKYRIN REPEAT CONTAINING"/>
    <property type="match status" value="1"/>
</dbReference>
<dbReference type="InterPro" id="IPR036770">
    <property type="entry name" value="Ankyrin_rpt-contain_sf"/>
</dbReference>
<dbReference type="OrthoDB" id="10264606at2759"/>
<feature type="repeat" description="ANK" evidence="3">
    <location>
        <begin position="76"/>
        <end position="108"/>
    </location>
</feature>
<evidence type="ECO:0000313" key="5">
    <source>
        <dbReference type="Proteomes" id="UP000649617"/>
    </source>
</evidence>